<evidence type="ECO:0000313" key="18">
    <source>
        <dbReference type="Proteomes" id="UP001549920"/>
    </source>
</evidence>
<dbReference type="PANTHER" id="PTHR11908:SF132">
    <property type="entry name" value="ALDEHYDE OXIDASE 1-RELATED"/>
    <property type="match status" value="1"/>
</dbReference>
<dbReference type="InterPro" id="IPR036683">
    <property type="entry name" value="CO_DH_flav_C_dom_sf"/>
</dbReference>
<keyword evidence="11" id="KW-0560">Oxidoreductase</keyword>
<dbReference type="InterPro" id="IPR000674">
    <property type="entry name" value="Ald_Oxase/Xan_DH_a/b"/>
</dbReference>
<dbReference type="SUPFAM" id="SSF56176">
    <property type="entry name" value="FAD-binding/transporter-associated domain-like"/>
    <property type="match status" value="1"/>
</dbReference>
<dbReference type="InterPro" id="IPR046867">
    <property type="entry name" value="AldOxase/xan_DH_MoCoBD2"/>
</dbReference>
<dbReference type="InterPro" id="IPR005107">
    <property type="entry name" value="CO_DH_flav_C"/>
</dbReference>
<dbReference type="InterPro" id="IPR008274">
    <property type="entry name" value="AldOxase/xan_DH_MoCoBD1"/>
</dbReference>
<dbReference type="InterPro" id="IPR016169">
    <property type="entry name" value="FAD-bd_PCMH_sub2"/>
</dbReference>
<dbReference type="InterPro" id="IPR036318">
    <property type="entry name" value="FAD-bd_PCMH-like_sf"/>
</dbReference>
<dbReference type="SUPFAM" id="SSF56003">
    <property type="entry name" value="Molybdenum cofactor-binding domain"/>
    <property type="match status" value="1"/>
</dbReference>
<dbReference type="PANTHER" id="PTHR11908">
    <property type="entry name" value="XANTHINE DEHYDROGENASE"/>
    <property type="match status" value="1"/>
</dbReference>
<evidence type="ECO:0000256" key="14">
    <source>
        <dbReference type="ARBA" id="ARBA00023140"/>
    </source>
</evidence>
<feature type="domain" description="2Fe-2S ferredoxin-type" evidence="15">
    <location>
        <begin position="1"/>
        <end position="89"/>
    </location>
</feature>
<dbReference type="InterPro" id="IPR036884">
    <property type="entry name" value="2Fe-2S-bd_dom_sf"/>
</dbReference>
<comment type="cofactor">
    <cofactor evidence="1">
        <name>Mo-molybdopterin</name>
        <dbReference type="ChEBI" id="CHEBI:71302"/>
    </cofactor>
</comment>
<dbReference type="Gene3D" id="3.90.1170.50">
    <property type="entry name" value="Aldehyde oxidase/xanthine dehydrogenase, a/b hammerhead"/>
    <property type="match status" value="1"/>
</dbReference>
<dbReference type="EMBL" id="JBEUOH010000015">
    <property type="protein sequence ID" value="KAL0878782.1"/>
    <property type="molecule type" value="Genomic_DNA"/>
</dbReference>
<sequence>MIQLSVYMVNSLSLSCPVGSEVSSDTMLLDYLRRYLELRGTKFMCREGGCGACIVTAVKNPGEQPVAVNSCLVSVTSCHNWEITTVEKVGNRLDGYHPIQKTLAEHNGTQCGHCTPGWIMAMYSLVSSKKHLTELEIEQSFGSNICRCTGYRPILEAYKKFASDAPNNRIADIEDLYVCKNSNRACSKLCGEDDWCFVTNDSLHQDQVIKIELKDGKKWYRVTDVSQIFDILNTEGDDSYMLVVGNTAKGAFPIDEYPDCMIDISGVSELKGHSFDQNFVIGAINTLTEVLDIFKTVSQERKDEFGYLKKLHDHIELVAHIPVRNVGCIAGNLMTKHDHPMFPSDIFLLLETVGAYLTIVGPKGFKETMSMMDFLKLNMKGKIIYNVMLPPLDNKYYKFVSFKIMPRSQNAHAIVNAGFQYKMDESNSTVKEARMVFGNLSPEFIRAKTTEKLLIGKKLFTNDTLQSALKSLEKEIVVIEHPPDDSAAYRKQLALALFYKGLLTLCPEDQVDNWYRSGVKRLRESRPVSRAKQDFETNPKLYPLNQPIPKVEALIQCAGEAKYTDDVPSLPNEVFSALVLSTIPKGEIESIDPSEALKMYGVIAFYSAKDIPGNNSSIMLGAIAFVKEEEVFCSKTVKYYNQPIGIIVAESTTIADRAAKRVKVTYKNVEKPLIDIKEARKDKSRTKLFLPVPNIGRGLIVKKEFKSNYTIRTQFHFPMETVACVTRPSEQGLAVYATTQWMDAVQYCTAKALNLDVNRVDVYTNRVGGAFGLKIARSTLAAVACSLAAYKLNRPCRLTQSLISVTRALGKRLPCSTDVEVQVDGKGLVQYMDYNLYEDNGYIDSVLVSILGIDSHPNCYKRLWWNFKCFDAFTDTAKNEYCRAPGTLENIAMAETIMEQISYELSLDPYDVRMTNLDTLLHGDIKEMGEELKTKADYEKRKAAVDKFNHENRWKKRGLGWAFMKYTPLNSAGYEVNMSIHHGDGSVTINHGGIEIGQGINTKAIQIAAHFFEIPIDKIKVKGQNTITTPNSIFTGSSLTSQNIGEGVERCCKELLARLTPLRVLLLNPSWEDLIKKAYILNVDLQARTFLSHILSPVFFVYGVTLSEVEVDVLTGEMDILRSDVYEDAGQSVSPDIDIGQIEGAFVMGIGYWTSERAVYDKNTGELLSDRTWDYHVPLARDIPQDFRVYLKKKSYSSPLILGSKVTGEPATCMAISVAFAARRAVSEARKDAGIPTTKWFTIDGAHTTEKLCMSSETKLEEFKFKK</sequence>
<evidence type="ECO:0008006" key="19">
    <source>
        <dbReference type="Google" id="ProtNLM"/>
    </source>
</evidence>
<dbReference type="InterPro" id="IPR012675">
    <property type="entry name" value="Beta-grasp_dom_sf"/>
</dbReference>
<evidence type="ECO:0000256" key="2">
    <source>
        <dbReference type="ARBA" id="ARBA00001974"/>
    </source>
</evidence>
<keyword evidence="8" id="KW-0001">2Fe-2S</keyword>
<comment type="cofactor">
    <cofactor evidence="2">
        <name>FAD</name>
        <dbReference type="ChEBI" id="CHEBI:57692"/>
    </cofactor>
</comment>
<dbReference type="Pfam" id="PF02738">
    <property type="entry name" value="MoCoBD_1"/>
    <property type="match status" value="1"/>
</dbReference>
<keyword evidence="13" id="KW-0411">Iron-sulfur</keyword>
<dbReference type="CDD" id="cd00207">
    <property type="entry name" value="fer2"/>
    <property type="match status" value="1"/>
</dbReference>
<dbReference type="Pfam" id="PF01799">
    <property type="entry name" value="Fer2_2"/>
    <property type="match status" value="1"/>
</dbReference>
<dbReference type="Pfam" id="PF01315">
    <property type="entry name" value="Ald_Xan_dh_C"/>
    <property type="match status" value="1"/>
</dbReference>
<dbReference type="SMART" id="SM01008">
    <property type="entry name" value="Ald_Xan_dh_C"/>
    <property type="match status" value="1"/>
</dbReference>
<evidence type="ECO:0000256" key="12">
    <source>
        <dbReference type="ARBA" id="ARBA00023004"/>
    </source>
</evidence>
<evidence type="ECO:0000259" key="15">
    <source>
        <dbReference type="PROSITE" id="PS51085"/>
    </source>
</evidence>
<evidence type="ECO:0000256" key="5">
    <source>
        <dbReference type="ARBA" id="ARBA00011738"/>
    </source>
</evidence>
<dbReference type="Pfam" id="PF00111">
    <property type="entry name" value="Fer2"/>
    <property type="match status" value="1"/>
</dbReference>
<evidence type="ECO:0000259" key="16">
    <source>
        <dbReference type="PROSITE" id="PS51387"/>
    </source>
</evidence>
<keyword evidence="18" id="KW-1185">Reference proteome</keyword>
<evidence type="ECO:0000256" key="10">
    <source>
        <dbReference type="ARBA" id="ARBA00022827"/>
    </source>
</evidence>
<dbReference type="Proteomes" id="UP001549920">
    <property type="component" value="Unassembled WGS sequence"/>
</dbReference>
<dbReference type="Pfam" id="PF00941">
    <property type="entry name" value="FAD_binding_5"/>
    <property type="match status" value="1"/>
</dbReference>
<dbReference type="Gene3D" id="1.10.150.120">
    <property type="entry name" value="[2Fe-2S]-binding domain"/>
    <property type="match status" value="1"/>
</dbReference>
<dbReference type="InterPro" id="IPR037165">
    <property type="entry name" value="AldOxase/xan_DH_Mopterin-bd_sf"/>
</dbReference>
<dbReference type="PROSITE" id="PS51387">
    <property type="entry name" value="FAD_PCMH"/>
    <property type="match status" value="1"/>
</dbReference>
<keyword evidence="12" id="KW-0408">Iron</keyword>
<name>A0ABR3HQE4_LOXSC</name>
<feature type="domain" description="FAD-binding PCMH-type" evidence="16">
    <location>
        <begin position="212"/>
        <end position="394"/>
    </location>
</feature>
<accession>A0ABR3HQE4</accession>
<gene>
    <name evidence="17" type="ORF">ABMA27_003813</name>
</gene>
<dbReference type="SMART" id="SM01092">
    <property type="entry name" value="CO_deh_flav_C"/>
    <property type="match status" value="1"/>
</dbReference>
<dbReference type="Pfam" id="PF03450">
    <property type="entry name" value="CO_deh_flav_C"/>
    <property type="match status" value="1"/>
</dbReference>
<dbReference type="InterPro" id="IPR016166">
    <property type="entry name" value="FAD-bd_PCMH"/>
</dbReference>
<dbReference type="InterPro" id="IPR036010">
    <property type="entry name" value="2Fe-2S_ferredoxin-like_sf"/>
</dbReference>
<dbReference type="SUPFAM" id="SSF54292">
    <property type="entry name" value="2Fe-2S ferredoxin-like"/>
    <property type="match status" value="1"/>
</dbReference>
<comment type="subcellular location">
    <subcellularLocation>
        <location evidence="3">Peroxisome</location>
    </subcellularLocation>
</comment>
<keyword evidence="14" id="KW-0576">Peroxisome</keyword>
<evidence type="ECO:0000256" key="6">
    <source>
        <dbReference type="ARBA" id="ARBA00022505"/>
    </source>
</evidence>
<dbReference type="InterPro" id="IPR036856">
    <property type="entry name" value="Ald_Oxase/Xan_DH_a/b_sf"/>
</dbReference>
<dbReference type="SUPFAM" id="SSF47741">
    <property type="entry name" value="CO dehydrogenase ISP C-domain like"/>
    <property type="match status" value="1"/>
</dbReference>
<dbReference type="InterPro" id="IPR002346">
    <property type="entry name" value="Mopterin_DH_FAD-bd"/>
</dbReference>
<reference evidence="17 18" key="1">
    <citation type="submission" date="2024-06" db="EMBL/GenBank/DDBJ databases">
        <title>A chromosome-level genome assembly of beet webworm, Loxostege sticticalis.</title>
        <authorList>
            <person name="Zhang Y."/>
        </authorList>
    </citation>
    <scope>NUCLEOTIDE SEQUENCE [LARGE SCALE GENOMIC DNA]</scope>
    <source>
        <strain evidence="17">AQ026</strain>
        <tissue evidence="17">Whole body</tissue>
    </source>
</reference>
<keyword evidence="10" id="KW-0274">FAD</keyword>
<dbReference type="Gene3D" id="3.10.20.30">
    <property type="match status" value="1"/>
</dbReference>
<evidence type="ECO:0000256" key="11">
    <source>
        <dbReference type="ARBA" id="ARBA00023002"/>
    </source>
</evidence>
<dbReference type="PIRSF" id="PIRSF000127">
    <property type="entry name" value="Xanthine_DH"/>
    <property type="match status" value="1"/>
</dbReference>
<dbReference type="InterPro" id="IPR006058">
    <property type="entry name" value="2Fe2S_fd_BS"/>
</dbReference>
<dbReference type="Gene3D" id="3.30.390.50">
    <property type="entry name" value="CO dehydrogenase flavoprotein, C-terminal domain"/>
    <property type="match status" value="1"/>
</dbReference>
<dbReference type="InterPro" id="IPR001041">
    <property type="entry name" value="2Fe-2S_ferredoxin-type"/>
</dbReference>
<evidence type="ECO:0000256" key="9">
    <source>
        <dbReference type="ARBA" id="ARBA00022723"/>
    </source>
</evidence>
<proteinExistence type="inferred from homology"/>
<protein>
    <recommendedName>
        <fullName evidence="19">Aldehyde oxidase</fullName>
    </recommendedName>
</protein>
<dbReference type="Gene3D" id="3.30.365.10">
    <property type="entry name" value="Aldehyde oxidase/xanthine dehydrogenase, molybdopterin binding domain"/>
    <property type="match status" value="4"/>
</dbReference>
<evidence type="ECO:0000313" key="17">
    <source>
        <dbReference type="EMBL" id="KAL0878782.1"/>
    </source>
</evidence>
<evidence type="ECO:0000256" key="13">
    <source>
        <dbReference type="ARBA" id="ARBA00023014"/>
    </source>
</evidence>
<dbReference type="InterPro" id="IPR002888">
    <property type="entry name" value="2Fe-2S-bd"/>
</dbReference>
<comment type="similarity">
    <text evidence="4">Belongs to the xanthine dehydrogenase family.</text>
</comment>
<dbReference type="SUPFAM" id="SSF54665">
    <property type="entry name" value="CO dehydrogenase molybdoprotein N-domain-like"/>
    <property type="match status" value="1"/>
</dbReference>
<keyword evidence="7" id="KW-0285">Flavoprotein</keyword>
<dbReference type="PROSITE" id="PS51085">
    <property type="entry name" value="2FE2S_FER_2"/>
    <property type="match status" value="1"/>
</dbReference>
<evidence type="ECO:0000256" key="4">
    <source>
        <dbReference type="ARBA" id="ARBA00006849"/>
    </source>
</evidence>
<dbReference type="Gene3D" id="3.30.465.10">
    <property type="match status" value="1"/>
</dbReference>
<comment type="subunit">
    <text evidence="5">Homodimer.</text>
</comment>
<keyword evidence="6" id="KW-0500">Molybdenum</keyword>
<evidence type="ECO:0000256" key="1">
    <source>
        <dbReference type="ARBA" id="ARBA00001924"/>
    </source>
</evidence>
<evidence type="ECO:0000256" key="7">
    <source>
        <dbReference type="ARBA" id="ARBA00022630"/>
    </source>
</evidence>
<dbReference type="SUPFAM" id="SSF55447">
    <property type="entry name" value="CO dehydrogenase flavoprotein C-terminal domain-like"/>
    <property type="match status" value="1"/>
</dbReference>
<dbReference type="InterPro" id="IPR016208">
    <property type="entry name" value="Ald_Oxase/xanthine_DH-like"/>
</dbReference>
<evidence type="ECO:0000256" key="8">
    <source>
        <dbReference type="ARBA" id="ARBA00022714"/>
    </source>
</evidence>
<dbReference type="PROSITE" id="PS00197">
    <property type="entry name" value="2FE2S_FER_1"/>
    <property type="match status" value="1"/>
</dbReference>
<organism evidence="17 18">
    <name type="scientific">Loxostege sticticalis</name>
    <name type="common">Beet webworm moth</name>
    <dbReference type="NCBI Taxonomy" id="481309"/>
    <lineage>
        <taxon>Eukaryota</taxon>
        <taxon>Metazoa</taxon>
        <taxon>Ecdysozoa</taxon>
        <taxon>Arthropoda</taxon>
        <taxon>Hexapoda</taxon>
        <taxon>Insecta</taxon>
        <taxon>Pterygota</taxon>
        <taxon>Neoptera</taxon>
        <taxon>Endopterygota</taxon>
        <taxon>Lepidoptera</taxon>
        <taxon>Glossata</taxon>
        <taxon>Ditrysia</taxon>
        <taxon>Pyraloidea</taxon>
        <taxon>Crambidae</taxon>
        <taxon>Pyraustinae</taxon>
        <taxon>Loxostege</taxon>
    </lineage>
</organism>
<evidence type="ECO:0000256" key="3">
    <source>
        <dbReference type="ARBA" id="ARBA00004275"/>
    </source>
</evidence>
<dbReference type="Pfam" id="PF20256">
    <property type="entry name" value="MoCoBD_2"/>
    <property type="match status" value="1"/>
</dbReference>
<comment type="caution">
    <text evidence="17">The sequence shown here is derived from an EMBL/GenBank/DDBJ whole genome shotgun (WGS) entry which is preliminary data.</text>
</comment>
<keyword evidence="9" id="KW-0479">Metal-binding</keyword>